<evidence type="ECO:0000256" key="3">
    <source>
        <dbReference type="ARBA" id="ARBA00022475"/>
    </source>
</evidence>
<comment type="caution">
    <text evidence="13">The sequence shown here is derived from an EMBL/GenBank/DDBJ whole genome shotgun (WGS) entry which is preliminary data.</text>
</comment>
<dbReference type="Pfam" id="PF00664">
    <property type="entry name" value="ABC_membrane"/>
    <property type="match status" value="1"/>
</dbReference>
<reference evidence="13" key="1">
    <citation type="journal article" date="2014" name="Int. J. Syst. Evol. Microbiol.">
        <title>Complete genome sequence of Corynebacterium casei LMG S-19264T (=DSM 44701T), isolated from a smear-ripened cheese.</title>
        <authorList>
            <consortium name="US DOE Joint Genome Institute (JGI-PGF)"/>
            <person name="Walter F."/>
            <person name="Albersmeier A."/>
            <person name="Kalinowski J."/>
            <person name="Ruckert C."/>
        </authorList>
    </citation>
    <scope>NUCLEOTIDE SEQUENCE</scope>
    <source>
        <strain evidence="13">VKM Ac-2007</strain>
    </source>
</reference>
<keyword evidence="4 10" id="KW-0812">Transmembrane</keyword>
<dbReference type="Proteomes" id="UP001143474">
    <property type="component" value="Unassembled WGS sequence"/>
</dbReference>
<dbReference type="CDD" id="cd18550">
    <property type="entry name" value="ABC_6TM_exporter_like"/>
    <property type="match status" value="1"/>
</dbReference>
<dbReference type="InterPro" id="IPR039421">
    <property type="entry name" value="Type_1_exporter"/>
</dbReference>
<dbReference type="InterPro" id="IPR003439">
    <property type="entry name" value="ABC_transporter-like_ATP-bd"/>
</dbReference>
<dbReference type="Pfam" id="PF00005">
    <property type="entry name" value="ABC_tran"/>
    <property type="match status" value="1"/>
</dbReference>
<dbReference type="InterPro" id="IPR003593">
    <property type="entry name" value="AAA+_ATPase"/>
</dbReference>
<dbReference type="PANTHER" id="PTHR24221:SF654">
    <property type="entry name" value="ATP-BINDING CASSETTE SUB-FAMILY B MEMBER 6"/>
    <property type="match status" value="1"/>
</dbReference>
<dbReference type="GO" id="GO:0034040">
    <property type="term" value="F:ATPase-coupled lipid transmembrane transporter activity"/>
    <property type="evidence" value="ECO:0007669"/>
    <property type="project" value="TreeGrafter"/>
</dbReference>
<keyword evidence="7 10" id="KW-1133">Transmembrane helix</keyword>
<feature type="transmembrane region" description="Helical" evidence="10">
    <location>
        <begin position="188"/>
        <end position="205"/>
    </location>
</feature>
<dbReference type="AlphaFoldDB" id="A0A9W6MDC1"/>
<feature type="domain" description="ABC transporter" evidence="11">
    <location>
        <begin position="383"/>
        <end position="618"/>
    </location>
</feature>
<evidence type="ECO:0000256" key="7">
    <source>
        <dbReference type="ARBA" id="ARBA00022989"/>
    </source>
</evidence>
<dbReference type="Gene3D" id="3.40.50.300">
    <property type="entry name" value="P-loop containing nucleotide triphosphate hydrolases"/>
    <property type="match status" value="1"/>
</dbReference>
<dbReference type="SMART" id="SM00382">
    <property type="entry name" value="AAA"/>
    <property type="match status" value="1"/>
</dbReference>
<comment type="subcellular location">
    <subcellularLocation>
        <location evidence="1">Cell membrane</location>
        <topology evidence="1">Multi-pass membrane protein</topology>
    </subcellularLocation>
</comment>
<dbReference type="SUPFAM" id="SSF52540">
    <property type="entry name" value="P-loop containing nucleoside triphosphate hydrolases"/>
    <property type="match status" value="1"/>
</dbReference>
<keyword evidence="6" id="KW-0067">ATP-binding</keyword>
<feature type="transmembrane region" description="Helical" evidence="10">
    <location>
        <begin position="82"/>
        <end position="103"/>
    </location>
</feature>
<evidence type="ECO:0000256" key="8">
    <source>
        <dbReference type="ARBA" id="ARBA00023136"/>
    </source>
</evidence>
<evidence type="ECO:0000256" key="5">
    <source>
        <dbReference type="ARBA" id="ARBA00022741"/>
    </source>
</evidence>
<dbReference type="GO" id="GO:0005524">
    <property type="term" value="F:ATP binding"/>
    <property type="evidence" value="ECO:0007669"/>
    <property type="project" value="UniProtKB-KW"/>
</dbReference>
<dbReference type="InterPro" id="IPR027417">
    <property type="entry name" value="P-loop_NTPase"/>
</dbReference>
<keyword evidence="8 10" id="KW-0472">Membrane</keyword>
<dbReference type="PROSITE" id="PS50929">
    <property type="entry name" value="ABC_TM1F"/>
    <property type="match status" value="1"/>
</dbReference>
<accession>A0A9W6MDC1</accession>
<evidence type="ECO:0000313" key="13">
    <source>
        <dbReference type="EMBL" id="GLK09942.1"/>
    </source>
</evidence>
<dbReference type="GO" id="GO:0016887">
    <property type="term" value="F:ATP hydrolysis activity"/>
    <property type="evidence" value="ECO:0007669"/>
    <property type="project" value="InterPro"/>
</dbReference>
<dbReference type="InterPro" id="IPR036640">
    <property type="entry name" value="ABC1_TM_sf"/>
</dbReference>
<dbReference type="GO" id="GO:0140359">
    <property type="term" value="F:ABC-type transporter activity"/>
    <property type="evidence" value="ECO:0007669"/>
    <property type="project" value="InterPro"/>
</dbReference>
<gene>
    <name evidence="13" type="ORF">GCM10017600_33480</name>
</gene>
<keyword evidence="2" id="KW-0813">Transport</keyword>
<dbReference type="Gene3D" id="1.20.1560.10">
    <property type="entry name" value="ABC transporter type 1, transmembrane domain"/>
    <property type="match status" value="1"/>
</dbReference>
<name>A0A9W6MDC1_9ACTN</name>
<evidence type="ECO:0000256" key="6">
    <source>
        <dbReference type="ARBA" id="ARBA00022840"/>
    </source>
</evidence>
<dbReference type="EMBL" id="BSEV01000006">
    <property type="protein sequence ID" value="GLK09942.1"/>
    <property type="molecule type" value="Genomic_DNA"/>
</dbReference>
<evidence type="ECO:0000256" key="10">
    <source>
        <dbReference type="SAM" id="Phobius"/>
    </source>
</evidence>
<evidence type="ECO:0000256" key="1">
    <source>
        <dbReference type="ARBA" id="ARBA00004651"/>
    </source>
</evidence>
<dbReference type="InterPro" id="IPR017871">
    <property type="entry name" value="ABC_transporter-like_CS"/>
</dbReference>
<feature type="transmembrane region" description="Helical" evidence="10">
    <location>
        <begin position="42"/>
        <end position="62"/>
    </location>
</feature>
<dbReference type="SUPFAM" id="SSF90123">
    <property type="entry name" value="ABC transporter transmembrane region"/>
    <property type="match status" value="1"/>
</dbReference>
<keyword evidence="5" id="KW-0547">Nucleotide-binding</keyword>
<comment type="similarity">
    <text evidence="9">Belongs to the ABC transporter superfamily. Lipid exporter (TC 3.A.1.106) family.</text>
</comment>
<dbReference type="PROSITE" id="PS50893">
    <property type="entry name" value="ABC_TRANSPORTER_2"/>
    <property type="match status" value="1"/>
</dbReference>
<evidence type="ECO:0000256" key="2">
    <source>
        <dbReference type="ARBA" id="ARBA00022448"/>
    </source>
</evidence>
<evidence type="ECO:0000313" key="14">
    <source>
        <dbReference type="Proteomes" id="UP001143474"/>
    </source>
</evidence>
<dbReference type="InterPro" id="IPR011527">
    <property type="entry name" value="ABC1_TM_dom"/>
</dbReference>
<evidence type="ECO:0000259" key="12">
    <source>
        <dbReference type="PROSITE" id="PS50929"/>
    </source>
</evidence>
<keyword evidence="14" id="KW-1185">Reference proteome</keyword>
<protein>
    <submittedName>
        <fullName evidence="13">ABC transporter</fullName>
    </submittedName>
</protein>
<reference evidence="13" key="2">
    <citation type="submission" date="2023-01" db="EMBL/GenBank/DDBJ databases">
        <authorList>
            <person name="Sun Q."/>
            <person name="Evtushenko L."/>
        </authorList>
    </citation>
    <scope>NUCLEOTIDE SEQUENCE</scope>
    <source>
        <strain evidence="13">VKM Ac-2007</strain>
    </source>
</reference>
<feature type="transmembrane region" description="Helical" evidence="10">
    <location>
        <begin position="261"/>
        <end position="287"/>
    </location>
</feature>
<organism evidence="13 14">
    <name type="scientific">Streptosporangium carneum</name>
    <dbReference type="NCBI Taxonomy" id="47481"/>
    <lineage>
        <taxon>Bacteria</taxon>
        <taxon>Bacillati</taxon>
        <taxon>Actinomycetota</taxon>
        <taxon>Actinomycetes</taxon>
        <taxon>Streptosporangiales</taxon>
        <taxon>Streptosporangiaceae</taxon>
        <taxon>Streptosporangium</taxon>
    </lineage>
</organism>
<proteinExistence type="inferred from homology"/>
<sequence>MAMMGGGFGPQMMRSLRRDSSVTKERLTPGTVRRVARYARPFARHISAFLALVVVGSVIVIANPLLMKAIIDEGITPKRAGVVIALAVVIAALAVVDAALTLAQRWFSARVGEGLIYNLRTEVFDHVQRMPVAFFMRTQTGALVSRLNSDVIGAQRALTSTLSSVVSNVVMLVLVLGAMLVLSWQITVVALVLLPIFVFPAKWVGRKMSGLAREQMELDAEMSSMMTERFNVAGATVAKLYGRPEEEAAAFGRRAGRVRDVGVTVGMYGTVFRVALGLVASLATALVYGVGGVLAVDDAFELGTLVALAALLMRLYGPLTSLSNVHVDVMTALVSFDRVFEVLDLKPMVAERPGAVALPVGPAAVEFEDVRFGYPAASEVSLASLEAVARPDTGPGQQVLDGVSFTARPGEMIALVGHSGAGKTTITSLVSRLYDVDEGAVRINGLDVREATLESLRETVGVVMQDAHLFHDTIGANLAYARPEATEEEIWDALRAAQIADLVEGLPEGLETVVGDRGYRLSGGEKQRLALARLLLKAPRVVVLDEATAHLDSESEAAVQQALKTALAGRTSLVIAHRLSTIREADQILVVQDGRVVERGRHEELLAMGTVYAELYRTQFDSGA</sequence>
<dbReference type="GO" id="GO:0005886">
    <property type="term" value="C:plasma membrane"/>
    <property type="evidence" value="ECO:0007669"/>
    <property type="project" value="UniProtKB-SubCell"/>
</dbReference>
<dbReference type="PROSITE" id="PS00211">
    <property type="entry name" value="ABC_TRANSPORTER_1"/>
    <property type="match status" value="1"/>
</dbReference>
<evidence type="ECO:0000256" key="9">
    <source>
        <dbReference type="ARBA" id="ARBA00061644"/>
    </source>
</evidence>
<dbReference type="PANTHER" id="PTHR24221">
    <property type="entry name" value="ATP-BINDING CASSETTE SUB-FAMILY B"/>
    <property type="match status" value="1"/>
</dbReference>
<feature type="domain" description="ABC transmembrane type-1" evidence="12">
    <location>
        <begin position="50"/>
        <end position="331"/>
    </location>
</feature>
<keyword evidence="3" id="KW-1003">Cell membrane</keyword>
<dbReference type="FunFam" id="3.40.50.300:FF:000299">
    <property type="entry name" value="ABC transporter ATP-binding protein/permease"/>
    <property type="match status" value="1"/>
</dbReference>
<evidence type="ECO:0000259" key="11">
    <source>
        <dbReference type="PROSITE" id="PS50893"/>
    </source>
</evidence>
<dbReference type="RefSeq" id="WP_271218388.1">
    <property type="nucleotide sequence ID" value="NZ_BAAAVD010000028.1"/>
</dbReference>
<evidence type="ECO:0000256" key="4">
    <source>
        <dbReference type="ARBA" id="ARBA00022692"/>
    </source>
</evidence>